<comment type="caution">
    <text evidence="1">The sequence shown here is derived from an EMBL/GenBank/DDBJ whole genome shotgun (WGS) entry which is preliminary data.</text>
</comment>
<proteinExistence type="predicted"/>
<protein>
    <submittedName>
        <fullName evidence="1">Uncharacterized protein</fullName>
    </submittedName>
</protein>
<sequence length="105" mass="12089">MRKLLAFNLILMSCLPLPEPDFERSSVFLATIFFSQAGCSLEVMNQSEETQTICLNWSFLECDPIAIRKSNQWKLTSLKSGIRDIAKNYDRCVIDAYDQILFLMV</sequence>
<name>A0A4R9IFL7_9LEPT</name>
<dbReference type="AlphaFoldDB" id="A0A4R9IFL7"/>
<dbReference type="RefSeq" id="WP_135600628.1">
    <property type="nucleotide sequence ID" value="NZ_RQFK01000011.1"/>
</dbReference>
<evidence type="ECO:0000313" key="1">
    <source>
        <dbReference type="EMBL" id="TGK87028.1"/>
    </source>
</evidence>
<evidence type="ECO:0000313" key="2">
    <source>
        <dbReference type="Proteomes" id="UP000298009"/>
    </source>
</evidence>
<gene>
    <name evidence="1" type="ORF">EHQ24_05395</name>
</gene>
<organism evidence="1 2">
    <name type="scientific">Leptospira noumeaensis</name>
    <dbReference type="NCBI Taxonomy" id="2484964"/>
    <lineage>
        <taxon>Bacteria</taxon>
        <taxon>Pseudomonadati</taxon>
        <taxon>Spirochaetota</taxon>
        <taxon>Spirochaetia</taxon>
        <taxon>Leptospirales</taxon>
        <taxon>Leptospiraceae</taxon>
        <taxon>Leptospira</taxon>
    </lineage>
</organism>
<reference evidence="1" key="1">
    <citation type="journal article" date="2019" name="PLoS Negl. Trop. Dis.">
        <title>Revisiting the worldwide diversity of Leptospira species in the environment.</title>
        <authorList>
            <person name="Vincent A.T."/>
            <person name="Schiettekatte O."/>
            <person name="Bourhy P."/>
            <person name="Veyrier F.J."/>
            <person name="Picardeau M."/>
        </authorList>
    </citation>
    <scope>NUCLEOTIDE SEQUENCE [LARGE SCALE GENOMIC DNA]</scope>
    <source>
        <strain evidence="1">201800287</strain>
    </source>
</reference>
<dbReference type="Proteomes" id="UP000298009">
    <property type="component" value="Unassembled WGS sequence"/>
</dbReference>
<accession>A0A4R9IFL7</accession>
<keyword evidence="2" id="KW-1185">Reference proteome</keyword>
<dbReference type="EMBL" id="RQFK01000011">
    <property type="protein sequence ID" value="TGK87028.1"/>
    <property type="molecule type" value="Genomic_DNA"/>
</dbReference>